<dbReference type="AlphaFoldDB" id="A0A3S5AKP1"/>
<organism evidence="3 4">
    <name type="scientific">Protopolystoma xenopodis</name>
    <dbReference type="NCBI Taxonomy" id="117903"/>
    <lineage>
        <taxon>Eukaryota</taxon>
        <taxon>Metazoa</taxon>
        <taxon>Spiralia</taxon>
        <taxon>Lophotrochozoa</taxon>
        <taxon>Platyhelminthes</taxon>
        <taxon>Monogenea</taxon>
        <taxon>Polyopisthocotylea</taxon>
        <taxon>Polystomatidea</taxon>
        <taxon>Polystomatidae</taxon>
        <taxon>Protopolystoma</taxon>
    </lineage>
</organism>
<sequence>MPVFMLPFFVQASATYAAELASKEAIQLEANRLRQRLMEDTRNSTEQRVNLQEKIDFLVFLSKVDCNFDLA</sequence>
<evidence type="ECO:0000256" key="2">
    <source>
        <dbReference type="SAM" id="SignalP"/>
    </source>
</evidence>
<name>A0A3S5AKP1_9PLAT</name>
<feature type="signal peptide" evidence="2">
    <location>
        <begin position="1"/>
        <end position="17"/>
    </location>
</feature>
<feature type="coiled-coil region" evidence="1">
    <location>
        <begin position="23"/>
        <end position="54"/>
    </location>
</feature>
<keyword evidence="2" id="KW-0732">Signal</keyword>
<comment type="caution">
    <text evidence="3">The sequence shown here is derived from an EMBL/GenBank/DDBJ whole genome shotgun (WGS) entry which is preliminary data.</text>
</comment>
<accession>A0A3S5AKP1</accession>
<reference evidence="3" key="1">
    <citation type="submission" date="2018-11" db="EMBL/GenBank/DDBJ databases">
        <authorList>
            <consortium name="Pathogen Informatics"/>
        </authorList>
    </citation>
    <scope>NUCLEOTIDE SEQUENCE</scope>
</reference>
<proteinExistence type="predicted"/>
<dbReference type="EMBL" id="CAAALY010126482">
    <property type="protein sequence ID" value="VEL31786.1"/>
    <property type="molecule type" value="Genomic_DNA"/>
</dbReference>
<gene>
    <name evidence="3" type="ORF">PXEA_LOCUS25226</name>
</gene>
<dbReference type="Proteomes" id="UP000784294">
    <property type="component" value="Unassembled WGS sequence"/>
</dbReference>
<keyword evidence="4" id="KW-1185">Reference proteome</keyword>
<keyword evidence="1" id="KW-0175">Coiled coil</keyword>
<evidence type="ECO:0000256" key="1">
    <source>
        <dbReference type="SAM" id="Coils"/>
    </source>
</evidence>
<feature type="chain" id="PRO_5018774881" evidence="2">
    <location>
        <begin position="18"/>
        <end position="71"/>
    </location>
</feature>
<protein>
    <submittedName>
        <fullName evidence="3">Uncharacterized protein</fullName>
    </submittedName>
</protein>
<evidence type="ECO:0000313" key="3">
    <source>
        <dbReference type="EMBL" id="VEL31786.1"/>
    </source>
</evidence>
<evidence type="ECO:0000313" key="4">
    <source>
        <dbReference type="Proteomes" id="UP000784294"/>
    </source>
</evidence>